<keyword evidence="3" id="KW-1185">Reference proteome</keyword>
<feature type="transmembrane region" description="Helical" evidence="1">
    <location>
        <begin position="124"/>
        <end position="145"/>
    </location>
</feature>
<keyword evidence="1" id="KW-0472">Membrane</keyword>
<evidence type="ECO:0000313" key="2">
    <source>
        <dbReference type="EMBL" id="PXY38228.1"/>
    </source>
</evidence>
<sequence length="187" mass="19762">MYPRQQFPQQEPPLTLPGWGAIPAVLGIALAALGMFALNWVAEASFAEVAKSIDQAADAATSLNGNDRLVDIYFPTGAIIALVLAALPPAMWTLGALRSRESIRKRGGLMKSSLSEGNTTPTRIMITVIAGLCLLYHVISLLMLTDSGEHLDQLGPGPWLLVAGAALSTLGAAIGPRIPRRAGHQPY</sequence>
<reference evidence="2 3" key="1">
    <citation type="submission" date="2016-07" db="EMBL/GenBank/DDBJ databases">
        <title>Draft genome sequence of Prauserella sp. YIM 121212, isolated from alkaline soil.</title>
        <authorList>
            <person name="Ruckert C."/>
            <person name="Albersmeier A."/>
            <person name="Jiang C.-L."/>
            <person name="Jiang Y."/>
            <person name="Kalinowski J."/>
            <person name="Schneider O."/>
            <person name="Winkler A."/>
            <person name="Zotchev S.B."/>
        </authorList>
    </citation>
    <scope>NUCLEOTIDE SEQUENCE [LARGE SCALE GENOMIC DNA]</scope>
    <source>
        <strain evidence="2 3">YIM 121212</strain>
    </source>
</reference>
<gene>
    <name evidence="2" type="ORF">BA062_00215</name>
</gene>
<evidence type="ECO:0000256" key="1">
    <source>
        <dbReference type="SAM" id="Phobius"/>
    </source>
</evidence>
<comment type="caution">
    <text evidence="2">The sequence shown here is derived from an EMBL/GenBank/DDBJ whole genome shotgun (WGS) entry which is preliminary data.</text>
</comment>
<protein>
    <recommendedName>
        <fullName evidence="4">DUF2975 domain-containing protein</fullName>
    </recommendedName>
</protein>
<name>A0A318LZL4_9PSEU</name>
<feature type="transmembrane region" description="Helical" evidence="1">
    <location>
        <begin position="72"/>
        <end position="97"/>
    </location>
</feature>
<feature type="transmembrane region" description="Helical" evidence="1">
    <location>
        <begin position="157"/>
        <end position="175"/>
    </location>
</feature>
<keyword evidence="1" id="KW-0812">Transmembrane</keyword>
<dbReference type="AlphaFoldDB" id="A0A318LZL4"/>
<accession>A0A318LZL4</accession>
<evidence type="ECO:0000313" key="3">
    <source>
        <dbReference type="Proteomes" id="UP000247892"/>
    </source>
</evidence>
<proteinExistence type="predicted"/>
<feature type="transmembrane region" description="Helical" evidence="1">
    <location>
        <begin position="21"/>
        <end position="42"/>
    </location>
</feature>
<dbReference type="Proteomes" id="UP000247892">
    <property type="component" value="Unassembled WGS sequence"/>
</dbReference>
<keyword evidence="1" id="KW-1133">Transmembrane helix</keyword>
<organism evidence="2 3">
    <name type="scientific">Prauserella flavalba</name>
    <dbReference type="NCBI Taxonomy" id="1477506"/>
    <lineage>
        <taxon>Bacteria</taxon>
        <taxon>Bacillati</taxon>
        <taxon>Actinomycetota</taxon>
        <taxon>Actinomycetes</taxon>
        <taxon>Pseudonocardiales</taxon>
        <taxon>Pseudonocardiaceae</taxon>
        <taxon>Prauserella</taxon>
    </lineage>
</organism>
<evidence type="ECO:0008006" key="4">
    <source>
        <dbReference type="Google" id="ProtNLM"/>
    </source>
</evidence>
<dbReference type="EMBL" id="MASU01000001">
    <property type="protein sequence ID" value="PXY38228.1"/>
    <property type="molecule type" value="Genomic_DNA"/>
</dbReference>